<evidence type="ECO:0000259" key="2">
    <source>
        <dbReference type="Pfam" id="PF00135"/>
    </source>
</evidence>
<reference evidence="3 4" key="1">
    <citation type="journal article" date="2015" name="Genome Biol. Evol.">
        <title>Phylogenomic analyses indicate that early fungi evolved digesting cell walls of algal ancestors of land plants.</title>
        <authorList>
            <person name="Chang Y."/>
            <person name="Wang S."/>
            <person name="Sekimoto S."/>
            <person name="Aerts A.L."/>
            <person name="Choi C."/>
            <person name="Clum A."/>
            <person name="LaButti K.M."/>
            <person name="Lindquist E.A."/>
            <person name="Yee Ngan C."/>
            <person name="Ohm R.A."/>
            <person name="Salamov A.A."/>
            <person name="Grigoriev I.V."/>
            <person name="Spatafora J.W."/>
            <person name="Berbee M.L."/>
        </authorList>
    </citation>
    <scope>NUCLEOTIDE SEQUENCE [LARGE SCALE GENOMIC DNA]</scope>
    <source>
        <strain evidence="3 4">JEL478</strain>
    </source>
</reference>
<dbReference type="Pfam" id="PF00135">
    <property type="entry name" value="COesterase"/>
    <property type="match status" value="1"/>
</dbReference>
<dbReference type="InterPro" id="IPR002168">
    <property type="entry name" value="Lipase_GDXG_HIS_AS"/>
</dbReference>
<sequence>MIWIHGGAFTTGSNSTPSYRADSVVEDYDVCVVTINYRLARCFRLLRFRRTEGIGQSKWNRLRQLCRSPAPFGVPGPNFRRGMGGPKHRGIWRRPRKSLYMEKVQVQSPPISSAYTSPTSPFAASSCNPAPHSPVQFSASLGSPIALTPQNRLQIAVPR</sequence>
<evidence type="ECO:0000256" key="1">
    <source>
        <dbReference type="ARBA" id="ARBA00010515"/>
    </source>
</evidence>
<dbReference type="InterPro" id="IPR029058">
    <property type="entry name" value="AB_hydrolase_fold"/>
</dbReference>
<name>A0A139AFX4_GONPJ</name>
<dbReference type="SUPFAM" id="SSF53474">
    <property type="entry name" value="alpha/beta-Hydrolases"/>
    <property type="match status" value="1"/>
</dbReference>
<protein>
    <recommendedName>
        <fullName evidence="2">Carboxylesterase type B domain-containing protein</fullName>
    </recommendedName>
</protein>
<organism evidence="3 4">
    <name type="scientific">Gonapodya prolifera (strain JEL478)</name>
    <name type="common">Monoblepharis prolifera</name>
    <dbReference type="NCBI Taxonomy" id="1344416"/>
    <lineage>
        <taxon>Eukaryota</taxon>
        <taxon>Fungi</taxon>
        <taxon>Fungi incertae sedis</taxon>
        <taxon>Chytridiomycota</taxon>
        <taxon>Chytridiomycota incertae sedis</taxon>
        <taxon>Monoblepharidomycetes</taxon>
        <taxon>Monoblepharidales</taxon>
        <taxon>Gonapodyaceae</taxon>
        <taxon>Gonapodya</taxon>
    </lineage>
</organism>
<dbReference type="PROSITE" id="PS01173">
    <property type="entry name" value="LIPASE_GDXG_HIS"/>
    <property type="match status" value="1"/>
</dbReference>
<dbReference type="InterPro" id="IPR002018">
    <property type="entry name" value="CarbesteraseB"/>
</dbReference>
<keyword evidence="4" id="KW-1185">Reference proteome</keyword>
<gene>
    <name evidence="3" type="ORF">M427DRAFT_327714</name>
</gene>
<feature type="domain" description="Carboxylesterase type B" evidence="2">
    <location>
        <begin position="1"/>
        <end position="40"/>
    </location>
</feature>
<dbReference type="OrthoDB" id="408631at2759"/>
<dbReference type="GO" id="GO:0016787">
    <property type="term" value="F:hydrolase activity"/>
    <property type="evidence" value="ECO:0007669"/>
    <property type="project" value="InterPro"/>
</dbReference>
<dbReference type="EMBL" id="KQ965763">
    <property type="protein sequence ID" value="KXS15325.1"/>
    <property type="molecule type" value="Genomic_DNA"/>
</dbReference>
<dbReference type="Proteomes" id="UP000070544">
    <property type="component" value="Unassembled WGS sequence"/>
</dbReference>
<dbReference type="AlphaFoldDB" id="A0A139AFX4"/>
<evidence type="ECO:0000313" key="4">
    <source>
        <dbReference type="Proteomes" id="UP000070544"/>
    </source>
</evidence>
<accession>A0A139AFX4</accession>
<comment type="similarity">
    <text evidence="1">Belongs to the 'GDXG' lipolytic enzyme family.</text>
</comment>
<evidence type="ECO:0000313" key="3">
    <source>
        <dbReference type="EMBL" id="KXS15325.1"/>
    </source>
</evidence>
<dbReference type="Gene3D" id="3.40.50.1820">
    <property type="entry name" value="alpha/beta hydrolase"/>
    <property type="match status" value="1"/>
</dbReference>
<proteinExistence type="inferred from homology"/>